<comment type="caution">
    <text evidence="1">The sequence shown here is derived from an EMBL/GenBank/DDBJ whole genome shotgun (WGS) entry which is preliminary data.</text>
</comment>
<dbReference type="Proteomes" id="UP000692954">
    <property type="component" value="Unassembled WGS sequence"/>
</dbReference>
<keyword evidence="2" id="KW-1185">Reference proteome</keyword>
<organism evidence="1 2">
    <name type="scientific">Paramecium sonneborni</name>
    <dbReference type="NCBI Taxonomy" id="65129"/>
    <lineage>
        <taxon>Eukaryota</taxon>
        <taxon>Sar</taxon>
        <taxon>Alveolata</taxon>
        <taxon>Ciliophora</taxon>
        <taxon>Intramacronucleata</taxon>
        <taxon>Oligohymenophorea</taxon>
        <taxon>Peniculida</taxon>
        <taxon>Parameciidae</taxon>
        <taxon>Paramecium</taxon>
    </lineage>
</organism>
<gene>
    <name evidence="1" type="ORF">PSON_ATCC_30995.1.T3980002</name>
</gene>
<dbReference type="EMBL" id="CAJJDN010000398">
    <property type="protein sequence ID" value="CAD8131180.1"/>
    <property type="molecule type" value="Genomic_DNA"/>
</dbReference>
<evidence type="ECO:0000313" key="2">
    <source>
        <dbReference type="Proteomes" id="UP000692954"/>
    </source>
</evidence>
<proteinExistence type="predicted"/>
<reference evidence="1" key="1">
    <citation type="submission" date="2021-01" db="EMBL/GenBank/DDBJ databases">
        <authorList>
            <consortium name="Genoscope - CEA"/>
            <person name="William W."/>
        </authorList>
    </citation>
    <scope>NUCLEOTIDE SEQUENCE</scope>
</reference>
<accession>A0A8S1RUR7</accession>
<evidence type="ECO:0000313" key="1">
    <source>
        <dbReference type="EMBL" id="CAD8131180.1"/>
    </source>
</evidence>
<sequence>MNIQIYIRDLVLQVQDQNTCQFIWVYKDYFVFDQIK</sequence>
<name>A0A8S1RUR7_9CILI</name>
<protein>
    <submittedName>
        <fullName evidence="1">Uncharacterized protein</fullName>
    </submittedName>
</protein>
<dbReference type="AlphaFoldDB" id="A0A8S1RUR7"/>